<comment type="caution">
    <text evidence="2">The sequence shown here is derived from an EMBL/GenBank/DDBJ whole genome shotgun (WGS) entry which is preliminary data.</text>
</comment>
<dbReference type="GO" id="GO:0030170">
    <property type="term" value="F:pyridoxal phosphate binding"/>
    <property type="evidence" value="ECO:0007669"/>
    <property type="project" value="InterPro"/>
</dbReference>
<protein>
    <submittedName>
        <fullName evidence="2">MOSC domain-containing protein</fullName>
    </submittedName>
</protein>
<organism evidence="2 3">
    <name type="scientific">Conservatibacter flavescens</name>
    <dbReference type="NCBI Taxonomy" id="28161"/>
    <lineage>
        <taxon>Bacteria</taxon>
        <taxon>Pseudomonadati</taxon>
        <taxon>Pseudomonadota</taxon>
        <taxon>Gammaproteobacteria</taxon>
        <taxon>Pasteurellales</taxon>
        <taxon>Pasteurellaceae</taxon>
        <taxon>Conservatibacter</taxon>
    </lineage>
</organism>
<dbReference type="PROSITE" id="PS51340">
    <property type="entry name" value="MOSC"/>
    <property type="match status" value="1"/>
</dbReference>
<dbReference type="Pfam" id="PF03473">
    <property type="entry name" value="MOSC"/>
    <property type="match status" value="1"/>
</dbReference>
<sequence length="261" mass="29896">MITQLFIYPIKSTQAYPISQGIIEEKGFNFDRTFMLTEPDGKFITARKTAELFALFAYPTENGLFVQHKNGEHCVINYEDFQQLASCEVWGTQFPSFVANESINHWFSQKLNQPVQLRWLGKQSQRYIQKYPDSTVSFADGYPVLLTNVQSLQALQAQCPAPISMSQFRPNIVIDDYSAFVEETWNKIQIGNVTFIRTKNCTRCVLTSRDPETGLNHEKLEPFRTLKKYHCNEKGEPIFGIHLLPTNTGIIRVGDTVKILA</sequence>
<name>A0A2M8S5V5_9PAST</name>
<dbReference type="InterPro" id="IPR005302">
    <property type="entry name" value="MoCF_Sase_C"/>
</dbReference>
<dbReference type="GO" id="GO:0003824">
    <property type="term" value="F:catalytic activity"/>
    <property type="evidence" value="ECO:0007669"/>
    <property type="project" value="InterPro"/>
</dbReference>
<accession>A0A2M8S5V5</accession>
<evidence type="ECO:0000313" key="3">
    <source>
        <dbReference type="Proteomes" id="UP000229329"/>
    </source>
</evidence>
<dbReference type="SUPFAM" id="SSF141673">
    <property type="entry name" value="MOSC N-terminal domain-like"/>
    <property type="match status" value="1"/>
</dbReference>
<dbReference type="Pfam" id="PF03476">
    <property type="entry name" value="MOSC_N"/>
    <property type="match status" value="1"/>
</dbReference>
<dbReference type="OrthoDB" id="581532at2"/>
<evidence type="ECO:0000313" key="2">
    <source>
        <dbReference type="EMBL" id="PJG86537.1"/>
    </source>
</evidence>
<reference evidence="2 3" key="1">
    <citation type="submission" date="2017-11" db="EMBL/GenBank/DDBJ databases">
        <title>Reclassification of Bisgaard taxon 7 as Conservatibacter flavescens gen. nov., sp. nov.</title>
        <authorList>
            <person name="Christensen H."/>
        </authorList>
    </citation>
    <scope>NUCLEOTIDE SEQUENCE [LARGE SCALE GENOMIC DNA]</scope>
    <source>
        <strain evidence="2 3">7_4</strain>
    </source>
</reference>
<dbReference type="PANTHER" id="PTHR36930:SF1">
    <property type="entry name" value="MOSC DOMAIN-CONTAINING PROTEIN"/>
    <property type="match status" value="1"/>
</dbReference>
<dbReference type="AlphaFoldDB" id="A0A2M8S5V5"/>
<dbReference type="Proteomes" id="UP000229329">
    <property type="component" value="Unassembled WGS sequence"/>
</dbReference>
<dbReference type="InterPro" id="IPR005303">
    <property type="entry name" value="MOCOS_middle"/>
</dbReference>
<dbReference type="GO" id="GO:0030151">
    <property type="term" value="F:molybdenum ion binding"/>
    <property type="evidence" value="ECO:0007669"/>
    <property type="project" value="InterPro"/>
</dbReference>
<gene>
    <name evidence="2" type="ORF">CVP05_01660</name>
</gene>
<proteinExistence type="predicted"/>
<dbReference type="InterPro" id="IPR011037">
    <property type="entry name" value="Pyrv_Knase-like_insert_dom_sf"/>
</dbReference>
<dbReference type="RefSeq" id="WP_100287812.1">
    <property type="nucleotide sequence ID" value="NZ_PHHA01000002.1"/>
</dbReference>
<dbReference type="InterPro" id="IPR052716">
    <property type="entry name" value="MOSC_domain"/>
</dbReference>
<keyword evidence="3" id="KW-1185">Reference proteome</keyword>
<dbReference type="EMBL" id="PHHA01000002">
    <property type="protein sequence ID" value="PJG86537.1"/>
    <property type="molecule type" value="Genomic_DNA"/>
</dbReference>
<feature type="domain" description="MOSC" evidence="1">
    <location>
        <begin position="109"/>
        <end position="260"/>
    </location>
</feature>
<dbReference type="PANTHER" id="PTHR36930">
    <property type="entry name" value="METAL-SULFUR CLUSTER BIOSYNTHESIS PROTEINS YUAD-RELATED"/>
    <property type="match status" value="1"/>
</dbReference>
<evidence type="ECO:0000259" key="1">
    <source>
        <dbReference type="PROSITE" id="PS51340"/>
    </source>
</evidence>
<dbReference type="SUPFAM" id="SSF50800">
    <property type="entry name" value="PK beta-barrel domain-like"/>
    <property type="match status" value="1"/>
</dbReference>